<dbReference type="EMBL" id="KU144973">
    <property type="protein sequence ID" value="AMK59208.1"/>
    <property type="molecule type" value="Genomic_DNA"/>
</dbReference>
<keyword evidence="2" id="KW-0223">Dioxygenase</keyword>
<dbReference type="Gene3D" id="3.40.830.10">
    <property type="entry name" value="LigB-like"/>
    <property type="match status" value="1"/>
</dbReference>
<protein>
    <submittedName>
        <fullName evidence="2">Protocatechuate 4,5-dioxygenase beta chain</fullName>
    </submittedName>
</protein>
<sequence length="278" mass="30781">MAEVVAGIAASHVPFMAMQPQFELAEEGQRNRVVAGMSEARKIVEQARPDVIVIFSTDHFDRCFYNNLPPFLVGVGEEAEGPIAEWMHLPKVKLKIASDLAQFIVREGLDNGVDFALSQELPLDHAEVVPLSFITPQWNIPIVPIVVNAFAPPMPSLKRCWQVGAFIRETIERWPLKRKVGVVGTGGISHWVGPPETGRINAEFDRWFMQCLVEGKAAEVIEKYKDAEELEKTAGNGGQEIRDWLAVAGAMPSRLKARVLAYEPIPQWATGTGVMGWA</sequence>
<name>A0A126SY25_9BACT</name>
<gene>
    <name evidence="2" type="primary">edoY3</name>
</gene>
<dbReference type="InterPro" id="IPR004183">
    <property type="entry name" value="Xdiol_dOase_suB"/>
</dbReference>
<accession>A0A126SY25</accession>
<proteinExistence type="predicted"/>
<evidence type="ECO:0000259" key="1">
    <source>
        <dbReference type="Pfam" id="PF02900"/>
    </source>
</evidence>
<dbReference type="GO" id="GO:0008198">
    <property type="term" value="F:ferrous iron binding"/>
    <property type="evidence" value="ECO:0007669"/>
    <property type="project" value="InterPro"/>
</dbReference>
<dbReference type="AlphaFoldDB" id="A0A126SY25"/>
<keyword evidence="2" id="KW-0560">Oxidoreductase</keyword>
<dbReference type="Pfam" id="PF02900">
    <property type="entry name" value="LigB"/>
    <property type="match status" value="1"/>
</dbReference>
<organism evidence="2">
    <name type="scientific">uncultured bacterium UPO45</name>
    <dbReference type="NCBI Taxonomy" id="1776970"/>
    <lineage>
        <taxon>Bacteria</taxon>
        <taxon>environmental samples</taxon>
    </lineage>
</organism>
<dbReference type="CDD" id="cd07359">
    <property type="entry name" value="PCA_45_Doxase_B_like"/>
    <property type="match status" value="1"/>
</dbReference>
<feature type="domain" description="Extradiol ring-cleavage dioxygenase class III enzyme subunit B" evidence="1">
    <location>
        <begin position="8"/>
        <end position="271"/>
    </location>
</feature>
<reference evidence="2" key="1">
    <citation type="journal article" date="2016" name="Appl. Environ. Microbiol.">
        <title>Functional Metagenomics of a Biostimulated Petroleum-Contaminated Soil Reveals an Extraordinary Diversity of Extradiol Dioxygenases.</title>
        <authorList>
            <person name="Terron-Gonzalez L."/>
            <person name="Martin-Cabello G."/>
            <person name="Ferrer M."/>
            <person name="Santero E."/>
        </authorList>
    </citation>
    <scope>NUCLEOTIDE SEQUENCE</scope>
</reference>
<dbReference type="SUPFAM" id="SSF53213">
    <property type="entry name" value="LigB-like"/>
    <property type="match status" value="1"/>
</dbReference>
<evidence type="ECO:0000313" key="2">
    <source>
        <dbReference type="EMBL" id="AMK59208.1"/>
    </source>
</evidence>
<dbReference type="GO" id="GO:0016702">
    <property type="term" value="F:oxidoreductase activity, acting on single donors with incorporation of molecular oxygen, incorporation of two atoms of oxygen"/>
    <property type="evidence" value="ECO:0007669"/>
    <property type="project" value="UniProtKB-ARBA"/>
</dbReference>